<dbReference type="SUPFAM" id="SSF116734">
    <property type="entry name" value="DNA methylase specificity domain"/>
    <property type="match status" value="2"/>
</dbReference>
<dbReference type="PANTHER" id="PTHR43140:SF1">
    <property type="entry name" value="TYPE I RESTRICTION ENZYME ECOKI SPECIFICITY SUBUNIT"/>
    <property type="match status" value="1"/>
</dbReference>
<comment type="similarity">
    <text evidence="1">Belongs to the type-I restriction system S methylase family.</text>
</comment>
<dbReference type="EMBL" id="JAUPEV010000010">
    <property type="protein sequence ID" value="MDO7253559.1"/>
    <property type="molecule type" value="Genomic_DNA"/>
</dbReference>
<dbReference type="InterPro" id="IPR051212">
    <property type="entry name" value="Type-I_RE_S_subunit"/>
</dbReference>
<gene>
    <name evidence="5" type="ORF">Q5I04_06505</name>
    <name evidence="6" type="ORF">Q5I06_06835</name>
</gene>
<dbReference type="Gene3D" id="3.90.220.20">
    <property type="entry name" value="DNA methylase specificity domains"/>
    <property type="match status" value="2"/>
</dbReference>
<evidence type="ECO:0000256" key="2">
    <source>
        <dbReference type="ARBA" id="ARBA00022747"/>
    </source>
</evidence>
<keyword evidence="2" id="KW-0680">Restriction system</keyword>
<reference evidence="5" key="2">
    <citation type="submission" date="2023-07" db="EMBL/GenBank/DDBJ databases">
        <authorList>
            <person name="Aydin F."/>
            <person name="Tarhane S."/>
            <person name="Saticioglu I.B."/>
            <person name="Karakaya E."/>
            <person name="Abay S."/>
            <person name="Guran O."/>
            <person name="Bozkurt E."/>
            <person name="Uzum N."/>
            <person name="Olgun K."/>
            <person name="Jablonski D."/>
        </authorList>
    </citation>
    <scope>NUCLEOTIDE SEQUENCE</scope>
    <source>
        <strain evidence="5">Faydin-H75</strain>
    </source>
</reference>
<reference evidence="6 8" key="1">
    <citation type="submission" date="2023-07" db="EMBL/GenBank/DDBJ databases">
        <title>Unpublished Manusciprt.</title>
        <authorList>
            <person name="Aydin F."/>
            <person name="Tarhane S."/>
            <person name="Saticioglu I.B."/>
            <person name="Karakaya E."/>
            <person name="Abay S."/>
            <person name="Guran O."/>
            <person name="Bozkurt E."/>
            <person name="Uzum N."/>
            <person name="Olgun K."/>
            <person name="Jablonski D."/>
        </authorList>
    </citation>
    <scope>NUCLEOTIDE SEQUENCE</scope>
    <source>
        <strain evidence="8">faydin-H75</strain>
        <strain evidence="6">Faydin-H76</strain>
    </source>
</reference>
<dbReference type="Proteomes" id="UP001177258">
    <property type="component" value="Unassembled WGS sequence"/>
</dbReference>
<dbReference type="GO" id="GO:0003677">
    <property type="term" value="F:DNA binding"/>
    <property type="evidence" value="ECO:0007669"/>
    <property type="project" value="UniProtKB-KW"/>
</dbReference>
<dbReference type="CDD" id="cd17267">
    <property type="entry name" value="RMtype1_S_EcoAO83I-TRD1-CR1_like"/>
    <property type="match status" value="1"/>
</dbReference>
<keyword evidence="6" id="KW-0378">Hydrolase</keyword>
<dbReference type="RefSeq" id="WP_305517402.1">
    <property type="nucleotide sequence ID" value="NZ_JAUPEV010000010.1"/>
</dbReference>
<dbReference type="InterPro" id="IPR000055">
    <property type="entry name" value="Restrct_endonuc_typeI_TRD"/>
</dbReference>
<keyword evidence="6" id="KW-0255">Endonuclease</keyword>
<keyword evidence="3" id="KW-0238">DNA-binding</keyword>
<dbReference type="Pfam" id="PF01420">
    <property type="entry name" value="Methylase_S"/>
    <property type="match status" value="2"/>
</dbReference>
<feature type="domain" description="Type I restriction modification DNA specificity" evidence="4">
    <location>
        <begin position="224"/>
        <end position="376"/>
    </location>
</feature>
<dbReference type="EC" id="3.1.21.-" evidence="6"/>
<proteinExistence type="inferred from homology"/>
<dbReference type="AlphaFoldDB" id="A0AA90PSR6"/>
<evidence type="ECO:0000313" key="8">
    <source>
        <dbReference type="Proteomes" id="UP001240777"/>
    </source>
</evidence>
<evidence type="ECO:0000256" key="1">
    <source>
        <dbReference type="ARBA" id="ARBA00010923"/>
    </source>
</evidence>
<dbReference type="GO" id="GO:0016787">
    <property type="term" value="F:hydrolase activity"/>
    <property type="evidence" value="ECO:0007669"/>
    <property type="project" value="UniProtKB-KW"/>
</dbReference>
<organism evidence="6 7">
    <name type="scientific">Helicobacter cappadocius</name>
    <dbReference type="NCBI Taxonomy" id="3063998"/>
    <lineage>
        <taxon>Bacteria</taxon>
        <taxon>Pseudomonadati</taxon>
        <taxon>Campylobacterota</taxon>
        <taxon>Epsilonproteobacteria</taxon>
        <taxon>Campylobacterales</taxon>
        <taxon>Helicobacteraceae</taxon>
        <taxon>Helicobacter</taxon>
    </lineage>
</organism>
<accession>A0AA90PSR6</accession>
<sequence length="396" mass="45279">MNEIQKLIHQHCPNGVEYKKIGDIGVFYGGLSGKSKNDFTDGNAKFITYMNIYNNLSININIKDKVKIAPDEKQKTIKLGDILFTGSSENIQECGMSSVLCEEISEEIYLNSFCFGYRLNNPNMLIPGFSKYLFRSDTLRDQIKRTASGVTRFNVSKKKMAEVIIPIPPLPIQEEIVKILDTFTDLQTELEAQLQTELQLRQKQYKYYRDKLLSFENDGGGGLVEYKTLGEIMNLEYGTNLPQSKRIEGNYKVYGSNGVVGSHNTFFVAAPVIIIGRKGSAGKLNFVEENCCPIDTAFYSVMKTKDNLKFIFYYLQMLNLEKMRIEGGVPGINRNDLYNLKIPIPPLEEQERIVGILDKFDELVSDISLGIPAEIQMRKKQYEYYRDRLLRFEEAL</sequence>
<keyword evidence="8" id="KW-1185">Reference proteome</keyword>
<evidence type="ECO:0000313" key="5">
    <source>
        <dbReference type="EMBL" id="MDO7253559.1"/>
    </source>
</evidence>
<feature type="domain" description="Type I restriction modification DNA specificity" evidence="4">
    <location>
        <begin position="13"/>
        <end position="199"/>
    </location>
</feature>
<protein>
    <submittedName>
        <fullName evidence="6">Restriction endonuclease subunit S</fullName>
        <ecNumber evidence="6">3.1.21.-</ecNumber>
    </submittedName>
</protein>
<dbReference type="PANTHER" id="PTHR43140">
    <property type="entry name" value="TYPE-1 RESTRICTION ENZYME ECOKI SPECIFICITY PROTEIN"/>
    <property type="match status" value="1"/>
</dbReference>
<evidence type="ECO:0000256" key="3">
    <source>
        <dbReference type="ARBA" id="ARBA00023125"/>
    </source>
</evidence>
<dbReference type="Proteomes" id="UP001240777">
    <property type="component" value="Unassembled WGS sequence"/>
</dbReference>
<evidence type="ECO:0000259" key="4">
    <source>
        <dbReference type="Pfam" id="PF01420"/>
    </source>
</evidence>
<dbReference type="GO" id="GO:0009307">
    <property type="term" value="P:DNA restriction-modification system"/>
    <property type="evidence" value="ECO:0007669"/>
    <property type="project" value="UniProtKB-KW"/>
</dbReference>
<dbReference type="EMBL" id="JAUYZK010000010">
    <property type="protein sequence ID" value="MDP2539487.1"/>
    <property type="molecule type" value="Genomic_DNA"/>
</dbReference>
<dbReference type="GO" id="GO:0004519">
    <property type="term" value="F:endonuclease activity"/>
    <property type="evidence" value="ECO:0007669"/>
    <property type="project" value="UniProtKB-KW"/>
</dbReference>
<evidence type="ECO:0000313" key="7">
    <source>
        <dbReference type="Proteomes" id="UP001177258"/>
    </source>
</evidence>
<keyword evidence="6" id="KW-0540">Nuclease</keyword>
<dbReference type="InterPro" id="IPR044946">
    <property type="entry name" value="Restrct_endonuc_typeI_TRD_sf"/>
</dbReference>
<comment type="caution">
    <text evidence="6">The sequence shown here is derived from an EMBL/GenBank/DDBJ whole genome shotgun (WGS) entry which is preliminary data.</text>
</comment>
<name>A0AA90PSR6_9HELI</name>
<evidence type="ECO:0000313" key="6">
    <source>
        <dbReference type="EMBL" id="MDP2539487.1"/>
    </source>
</evidence>
<reference evidence="5 7" key="3">
    <citation type="journal article" date="2024" name="Syst. Appl. Microbiol.">
        <title>Helicobacter cappadocius sp. nov., from lizards: The first psychrotrophic Helicobacter species.</title>
        <authorList>
            <person name="Aydin F."/>
            <person name="Tarhane S."/>
            <person name="Karakaya E."/>
            <person name="Abay S."/>
            <person name="Kayman T."/>
            <person name="Guran O."/>
            <person name="Bozkurt E."/>
            <person name="Uzum N."/>
            <person name="Avci A."/>
            <person name="Olgun K."/>
            <person name="Jablonski D."/>
            <person name="Guran C."/>
            <person name="Burcin Saticioglu I."/>
        </authorList>
    </citation>
    <scope>NUCLEOTIDE SEQUENCE [LARGE SCALE GENOMIC DNA]</scope>
    <source>
        <strain evidence="5">Faydin-H75</strain>
        <strain evidence="7">faydin-H76</strain>
    </source>
</reference>